<sequence>MLATNEKDALKFKIAALQRSNEVLLEESRKVQFGFEGGGSEIDPSSLAPAALDLPNLLTSLGSSRSEAVDAKTYQISSLKVFSRTDNTITYEFGNESGGGCDILRFTFGFNPSNPTLITSLNFLEESISSSAPPSTSTSPTLPTLPQQSIDLIIKLKKYNKYLNELHDLKQRITIPEGLNLVYSWEVDGPDLRVEGEEEEEVERAFREVCKEVEWTEAFEVFRIAMMGGG</sequence>
<reference evidence="2" key="1">
    <citation type="journal article" date="2023" name="Commun. Biol.">
        <title>Genome analysis of Parmales, the sister group of diatoms, reveals the evolutionary specialization of diatoms from phago-mixotrophs to photoautotrophs.</title>
        <authorList>
            <person name="Ban H."/>
            <person name="Sato S."/>
            <person name="Yoshikawa S."/>
            <person name="Yamada K."/>
            <person name="Nakamura Y."/>
            <person name="Ichinomiya M."/>
            <person name="Sato N."/>
            <person name="Blanc-Mathieu R."/>
            <person name="Endo H."/>
            <person name="Kuwata A."/>
            <person name="Ogata H."/>
        </authorList>
    </citation>
    <scope>NUCLEOTIDE SEQUENCE [LARGE SCALE GENOMIC DNA]</scope>
    <source>
        <strain evidence="2">NIES 3700</strain>
    </source>
</reference>
<accession>A0A9W7F7G2</accession>
<evidence type="ECO:0000313" key="2">
    <source>
        <dbReference type="Proteomes" id="UP001165122"/>
    </source>
</evidence>
<dbReference type="EMBL" id="BRXW01000096">
    <property type="protein sequence ID" value="GMI06160.1"/>
    <property type="molecule type" value="Genomic_DNA"/>
</dbReference>
<keyword evidence="2" id="KW-1185">Reference proteome</keyword>
<proteinExistence type="predicted"/>
<comment type="caution">
    <text evidence="1">The sequence shown here is derived from an EMBL/GenBank/DDBJ whole genome shotgun (WGS) entry which is preliminary data.</text>
</comment>
<name>A0A9W7F7G2_9STRA</name>
<dbReference type="OrthoDB" id="10655108at2759"/>
<organism evidence="1 2">
    <name type="scientific">Triparma laevis f. longispina</name>
    <dbReference type="NCBI Taxonomy" id="1714387"/>
    <lineage>
        <taxon>Eukaryota</taxon>
        <taxon>Sar</taxon>
        <taxon>Stramenopiles</taxon>
        <taxon>Ochrophyta</taxon>
        <taxon>Bolidophyceae</taxon>
        <taxon>Parmales</taxon>
        <taxon>Triparmaceae</taxon>
        <taxon>Triparma</taxon>
    </lineage>
</organism>
<dbReference type="Proteomes" id="UP001165122">
    <property type="component" value="Unassembled WGS sequence"/>
</dbReference>
<evidence type="ECO:0000313" key="1">
    <source>
        <dbReference type="EMBL" id="GMI06160.1"/>
    </source>
</evidence>
<protein>
    <submittedName>
        <fullName evidence="1">Uncharacterized protein</fullName>
    </submittedName>
</protein>
<gene>
    <name evidence="1" type="ORF">TrLO_g3507</name>
</gene>
<dbReference type="AlphaFoldDB" id="A0A9W7F7G2"/>